<dbReference type="AlphaFoldDB" id="A0A1Q9ESN0"/>
<organism evidence="1 2">
    <name type="scientific">Symbiodinium microadriaticum</name>
    <name type="common">Dinoflagellate</name>
    <name type="synonym">Zooxanthella microadriatica</name>
    <dbReference type="NCBI Taxonomy" id="2951"/>
    <lineage>
        <taxon>Eukaryota</taxon>
        <taxon>Sar</taxon>
        <taxon>Alveolata</taxon>
        <taxon>Dinophyceae</taxon>
        <taxon>Suessiales</taxon>
        <taxon>Symbiodiniaceae</taxon>
        <taxon>Symbiodinium</taxon>
    </lineage>
</organism>
<sequence length="210" mass="23934">MRVTRGVLLFPSSPGLSAEATWMPTRARRSRSYTLVDEESADNMVQIFETATGLAEKDAGLNLRKQVVQVHKDYAKGMDPARRRVFPWARPCDDYAHMHRASYKTLESHTLAFQDPGKELTGNQKAAFKFMNRLITLTRLLPTLNLFDAVWRTAFPWLERVGRGPSVEHLKTTYFEEIAGRRSLNVVQLGEPLPGHEAFLFAGIMPWMIQ</sequence>
<dbReference type="EMBL" id="LSRX01000078">
    <property type="protein sequence ID" value="OLQ10440.1"/>
    <property type="molecule type" value="Genomic_DNA"/>
</dbReference>
<reference evidence="1 2" key="1">
    <citation type="submission" date="2016-02" db="EMBL/GenBank/DDBJ databases">
        <title>Genome analysis of coral dinoflagellate symbionts highlights evolutionary adaptations to a symbiotic lifestyle.</title>
        <authorList>
            <person name="Aranda M."/>
            <person name="Li Y."/>
            <person name="Liew Y.J."/>
            <person name="Baumgarten S."/>
            <person name="Simakov O."/>
            <person name="Wilson M."/>
            <person name="Piel J."/>
            <person name="Ashoor H."/>
            <person name="Bougouffa S."/>
            <person name="Bajic V.B."/>
            <person name="Ryu T."/>
            <person name="Ravasi T."/>
            <person name="Bayer T."/>
            <person name="Micklem G."/>
            <person name="Kim H."/>
            <person name="Bhak J."/>
            <person name="Lajeunesse T.C."/>
            <person name="Voolstra C.R."/>
        </authorList>
    </citation>
    <scope>NUCLEOTIDE SEQUENCE [LARGE SCALE GENOMIC DNA]</scope>
    <source>
        <strain evidence="1 2">CCMP2467</strain>
    </source>
</reference>
<comment type="caution">
    <text evidence="1">The sequence shown here is derived from an EMBL/GenBank/DDBJ whole genome shotgun (WGS) entry which is preliminary data.</text>
</comment>
<accession>A0A1Q9ESN0</accession>
<evidence type="ECO:0000313" key="2">
    <source>
        <dbReference type="Proteomes" id="UP000186817"/>
    </source>
</evidence>
<gene>
    <name evidence="1" type="ORF">AK812_SmicGene5828</name>
</gene>
<evidence type="ECO:0000313" key="1">
    <source>
        <dbReference type="EMBL" id="OLQ10440.1"/>
    </source>
</evidence>
<proteinExistence type="predicted"/>
<keyword evidence="2" id="KW-1185">Reference proteome</keyword>
<dbReference type="OrthoDB" id="410126at2759"/>
<protein>
    <submittedName>
        <fullName evidence="1">Uncharacterized protein</fullName>
    </submittedName>
</protein>
<name>A0A1Q9ESN0_SYMMI</name>
<dbReference type="Proteomes" id="UP000186817">
    <property type="component" value="Unassembled WGS sequence"/>
</dbReference>